<dbReference type="GO" id="GO:0006950">
    <property type="term" value="P:response to stress"/>
    <property type="evidence" value="ECO:0007669"/>
    <property type="project" value="UniProtKB-ARBA"/>
</dbReference>
<dbReference type="PROSITE" id="PS50011">
    <property type="entry name" value="PROTEIN_KINASE_DOM"/>
    <property type="match status" value="1"/>
</dbReference>
<name>A0A9D4SK04_DERFA</name>
<comment type="similarity">
    <text evidence="1">Belongs to the protein kinase superfamily. NEK Ser/Thr protein kinase family. NIMA subfamily.</text>
</comment>
<keyword evidence="3" id="KW-0723">Serine/threonine-protein kinase</keyword>
<feature type="domain" description="Protein kinase" evidence="10">
    <location>
        <begin position="17"/>
        <end position="273"/>
    </location>
</feature>
<reference evidence="11" key="1">
    <citation type="submission" date="2020-06" db="EMBL/GenBank/DDBJ databases">
        <authorList>
            <person name="Ji K."/>
            <person name="Li J."/>
        </authorList>
    </citation>
    <scope>NUCLEOTIDE SEQUENCE</scope>
    <source>
        <strain evidence="11">JKM2019</strain>
        <tissue evidence="11">Whole body</tissue>
    </source>
</reference>
<dbReference type="FunFam" id="3.30.200.20:FF:000042">
    <property type="entry name" value="Aurora kinase A"/>
    <property type="match status" value="1"/>
</dbReference>
<evidence type="ECO:0000256" key="7">
    <source>
        <dbReference type="ARBA" id="ARBA00022840"/>
    </source>
</evidence>
<gene>
    <name evidence="11" type="ORF">HUG17_0275</name>
</gene>
<dbReference type="GO" id="GO:0005524">
    <property type="term" value="F:ATP binding"/>
    <property type="evidence" value="ECO:0007669"/>
    <property type="project" value="UniProtKB-KW"/>
</dbReference>
<evidence type="ECO:0000256" key="1">
    <source>
        <dbReference type="ARBA" id="ARBA00010886"/>
    </source>
</evidence>
<dbReference type="Pfam" id="PF00069">
    <property type="entry name" value="Pkinase"/>
    <property type="match status" value="1"/>
</dbReference>
<dbReference type="InterPro" id="IPR008271">
    <property type="entry name" value="Ser/Thr_kinase_AS"/>
</dbReference>
<dbReference type="GO" id="GO:0004674">
    <property type="term" value="F:protein serine/threonine kinase activity"/>
    <property type="evidence" value="ECO:0007669"/>
    <property type="project" value="UniProtKB-KW"/>
</dbReference>
<dbReference type="Proteomes" id="UP000828236">
    <property type="component" value="Unassembled WGS sequence"/>
</dbReference>
<dbReference type="FunFam" id="1.10.510.10:FF:000571">
    <property type="entry name" value="Maternal embryonic leucine zipper kinase"/>
    <property type="match status" value="1"/>
</dbReference>
<dbReference type="PROSITE" id="PS00108">
    <property type="entry name" value="PROTEIN_KINASE_ST"/>
    <property type="match status" value="1"/>
</dbReference>
<dbReference type="EC" id="2.7.11.1" evidence="2"/>
<evidence type="ECO:0000256" key="2">
    <source>
        <dbReference type="ARBA" id="ARBA00012513"/>
    </source>
</evidence>
<reference evidence="11" key="2">
    <citation type="journal article" date="2021" name="World Allergy Organ. J.">
        <title>Chromosome-level assembly of Dermatophagoides farinae genome and transcriptome reveals two novel allergens Der f 37 and Der f 39.</title>
        <authorList>
            <person name="Chen J."/>
            <person name="Cai Z."/>
            <person name="Fan D."/>
            <person name="Hu J."/>
            <person name="Hou Y."/>
            <person name="He Y."/>
            <person name="Zhang Z."/>
            <person name="Zhao Z."/>
            <person name="Gao P."/>
            <person name="Hu W."/>
            <person name="Sun J."/>
            <person name="Li J."/>
            <person name="Ji K."/>
        </authorList>
    </citation>
    <scope>NUCLEOTIDE SEQUENCE</scope>
    <source>
        <strain evidence="11">JKM2019</strain>
    </source>
</reference>
<dbReference type="PRINTS" id="PR00109">
    <property type="entry name" value="TYRKINASE"/>
</dbReference>
<keyword evidence="7" id="KW-0067">ATP-binding</keyword>
<comment type="caution">
    <text evidence="11">The sequence shown here is derived from an EMBL/GenBank/DDBJ whole genome shotgun (WGS) entry which is preliminary data.</text>
</comment>
<dbReference type="InterPro" id="IPR011009">
    <property type="entry name" value="Kinase-like_dom_sf"/>
</dbReference>
<accession>A0A9D4SK04</accession>
<evidence type="ECO:0000313" key="11">
    <source>
        <dbReference type="EMBL" id="KAH7644737.1"/>
    </source>
</evidence>
<evidence type="ECO:0000259" key="10">
    <source>
        <dbReference type="PROSITE" id="PS50011"/>
    </source>
</evidence>
<dbReference type="InterPro" id="IPR000719">
    <property type="entry name" value="Prot_kinase_dom"/>
</dbReference>
<comment type="catalytic activity">
    <reaction evidence="8">
        <text>L-threonyl-[protein] + ATP = O-phospho-L-threonyl-[protein] + ADP + H(+)</text>
        <dbReference type="Rhea" id="RHEA:46608"/>
        <dbReference type="Rhea" id="RHEA-COMP:11060"/>
        <dbReference type="Rhea" id="RHEA-COMP:11605"/>
        <dbReference type="ChEBI" id="CHEBI:15378"/>
        <dbReference type="ChEBI" id="CHEBI:30013"/>
        <dbReference type="ChEBI" id="CHEBI:30616"/>
        <dbReference type="ChEBI" id="CHEBI:61977"/>
        <dbReference type="ChEBI" id="CHEBI:456216"/>
        <dbReference type="EC" id="2.7.11.1"/>
    </reaction>
</comment>
<evidence type="ECO:0000256" key="4">
    <source>
        <dbReference type="ARBA" id="ARBA00022679"/>
    </source>
</evidence>
<proteinExistence type="inferred from homology"/>
<evidence type="ECO:0000256" key="6">
    <source>
        <dbReference type="ARBA" id="ARBA00022777"/>
    </source>
</evidence>
<dbReference type="PIRSF" id="PIRSF000654">
    <property type="entry name" value="Integrin-linked_kinase"/>
    <property type="match status" value="1"/>
</dbReference>
<dbReference type="Gene3D" id="1.10.510.10">
    <property type="entry name" value="Transferase(Phosphotransferase) domain 1"/>
    <property type="match status" value="1"/>
</dbReference>
<organism evidence="11">
    <name type="scientific">Dermatophagoides farinae</name>
    <name type="common">American house dust mite</name>
    <dbReference type="NCBI Taxonomy" id="6954"/>
    <lineage>
        <taxon>Eukaryota</taxon>
        <taxon>Metazoa</taxon>
        <taxon>Ecdysozoa</taxon>
        <taxon>Arthropoda</taxon>
        <taxon>Chelicerata</taxon>
        <taxon>Arachnida</taxon>
        <taxon>Acari</taxon>
        <taxon>Acariformes</taxon>
        <taxon>Sarcoptiformes</taxon>
        <taxon>Astigmata</taxon>
        <taxon>Psoroptidia</taxon>
        <taxon>Analgoidea</taxon>
        <taxon>Pyroglyphidae</taxon>
        <taxon>Dermatophagoidinae</taxon>
        <taxon>Dermatophagoides</taxon>
    </lineage>
</organism>
<evidence type="ECO:0000256" key="5">
    <source>
        <dbReference type="ARBA" id="ARBA00022741"/>
    </source>
</evidence>
<dbReference type="EMBL" id="SDOV01000001">
    <property type="protein sequence ID" value="KAH7644737.1"/>
    <property type="molecule type" value="Genomic_DNA"/>
</dbReference>
<sequence>MNINDKIRVDDDNLKNYEIKKLVGQGEFCDVYKAINRNDKQIVALKRLKIQHGQTRIECSREILVLRRLNHPNIIKHLESFYAHNEIYIVLEYADAGDLSKMIKYLRDNNKLLSEMAILNFFGQICDALNYMHSKSIMHRDIKPANVLVKQNRTVKLADFGFSRLLSSNTKNADTLVGTPYYMAPERLDKLKYSFPADIWSMGCLLYELIILYPPFYEPNQCIDMLIRKIHKLDYKPIYSSAYSDEIRQIIDKCLRLSPNERLDIRQILTIRI</sequence>
<dbReference type="InterPro" id="IPR051131">
    <property type="entry name" value="NEK_Ser/Thr_kinase_NIMA"/>
</dbReference>
<evidence type="ECO:0000256" key="8">
    <source>
        <dbReference type="ARBA" id="ARBA00047899"/>
    </source>
</evidence>
<keyword evidence="6" id="KW-0418">Kinase</keyword>
<dbReference type="SMART" id="SM00220">
    <property type="entry name" value="S_TKc"/>
    <property type="match status" value="1"/>
</dbReference>
<dbReference type="InterPro" id="IPR001245">
    <property type="entry name" value="Ser-Thr/Tyr_kinase_cat_dom"/>
</dbReference>
<comment type="catalytic activity">
    <reaction evidence="9">
        <text>L-seryl-[protein] + ATP = O-phospho-L-seryl-[protein] + ADP + H(+)</text>
        <dbReference type="Rhea" id="RHEA:17989"/>
        <dbReference type="Rhea" id="RHEA-COMP:9863"/>
        <dbReference type="Rhea" id="RHEA-COMP:11604"/>
        <dbReference type="ChEBI" id="CHEBI:15378"/>
        <dbReference type="ChEBI" id="CHEBI:29999"/>
        <dbReference type="ChEBI" id="CHEBI:30616"/>
        <dbReference type="ChEBI" id="CHEBI:83421"/>
        <dbReference type="ChEBI" id="CHEBI:456216"/>
        <dbReference type="EC" id="2.7.11.1"/>
    </reaction>
</comment>
<dbReference type="PANTHER" id="PTHR44899:SF3">
    <property type="entry name" value="SERINE_THREONINE-PROTEIN KINASE NEK1"/>
    <property type="match status" value="1"/>
</dbReference>
<evidence type="ECO:0000256" key="9">
    <source>
        <dbReference type="ARBA" id="ARBA00048679"/>
    </source>
</evidence>
<dbReference type="SUPFAM" id="SSF56112">
    <property type="entry name" value="Protein kinase-like (PK-like)"/>
    <property type="match status" value="1"/>
</dbReference>
<keyword evidence="4" id="KW-0808">Transferase</keyword>
<dbReference type="AlphaFoldDB" id="A0A9D4SK04"/>
<evidence type="ECO:0000256" key="3">
    <source>
        <dbReference type="ARBA" id="ARBA00022527"/>
    </source>
</evidence>
<keyword evidence="5" id="KW-0547">Nucleotide-binding</keyword>
<protein>
    <recommendedName>
        <fullName evidence="2">non-specific serine/threonine protein kinase</fullName>
        <ecNumber evidence="2">2.7.11.1</ecNumber>
    </recommendedName>
</protein>
<dbReference type="PANTHER" id="PTHR44899">
    <property type="entry name" value="CAMK FAMILY PROTEIN KINASE"/>
    <property type="match status" value="1"/>
</dbReference>